<name>A0ABY0N3D2_9BACT</name>
<sequence length="42" mass="4428">MSKCSGLGNDVMKLATGTLFCAIASNGPQTLLYRNDTTFTVS</sequence>
<protein>
    <submittedName>
        <fullName evidence="1">Uncharacterized protein</fullName>
    </submittedName>
</protein>
<accession>A0ABY0N3D2</accession>
<dbReference type="EMBL" id="FNAJ01000014">
    <property type="protein sequence ID" value="SDE90292.1"/>
    <property type="molecule type" value="Genomic_DNA"/>
</dbReference>
<evidence type="ECO:0000313" key="2">
    <source>
        <dbReference type="Proteomes" id="UP000198717"/>
    </source>
</evidence>
<keyword evidence="2" id="KW-1185">Reference proteome</keyword>
<evidence type="ECO:0000313" key="1">
    <source>
        <dbReference type="EMBL" id="SDE90292.1"/>
    </source>
</evidence>
<dbReference type="Proteomes" id="UP000198717">
    <property type="component" value="Unassembled WGS sequence"/>
</dbReference>
<organism evidence="1 2">
    <name type="scientific">Myxococcus virescens</name>
    <dbReference type="NCBI Taxonomy" id="83456"/>
    <lineage>
        <taxon>Bacteria</taxon>
        <taxon>Pseudomonadati</taxon>
        <taxon>Myxococcota</taxon>
        <taxon>Myxococcia</taxon>
        <taxon>Myxococcales</taxon>
        <taxon>Cystobacterineae</taxon>
        <taxon>Myxococcaceae</taxon>
        <taxon>Myxococcus</taxon>
    </lineage>
</organism>
<proteinExistence type="predicted"/>
<comment type="caution">
    <text evidence="1">The sequence shown here is derived from an EMBL/GenBank/DDBJ whole genome shotgun (WGS) entry which is preliminary data.</text>
</comment>
<gene>
    <name evidence="1" type="ORF">SAMN04488504_114122</name>
</gene>
<reference evidence="1 2" key="1">
    <citation type="submission" date="2016-10" db="EMBL/GenBank/DDBJ databases">
        <authorList>
            <person name="Varghese N."/>
            <person name="Submissions S."/>
        </authorList>
    </citation>
    <scope>NUCLEOTIDE SEQUENCE [LARGE SCALE GENOMIC DNA]</scope>
    <source>
        <strain evidence="1 2">DSM 2260</strain>
    </source>
</reference>